<organism evidence="12 13">
    <name type="scientific">Spraguea lophii (strain 42_110)</name>
    <name type="common">Microsporidian parasite</name>
    <dbReference type="NCBI Taxonomy" id="1358809"/>
    <lineage>
        <taxon>Eukaryota</taxon>
        <taxon>Fungi</taxon>
        <taxon>Fungi incertae sedis</taxon>
        <taxon>Microsporidia</taxon>
        <taxon>Spragueidae</taxon>
        <taxon>Spraguea</taxon>
    </lineage>
</organism>
<feature type="binding site" evidence="7">
    <location>
        <position position="293"/>
    </location>
    <ligand>
        <name>NAD(+)</name>
        <dbReference type="ChEBI" id="CHEBI:57540"/>
    </ligand>
</feature>
<dbReference type="GO" id="GO:0141152">
    <property type="term" value="F:glycerol-3-phosphate dehydrogenase (NAD+) activity"/>
    <property type="evidence" value="ECO:0007669"/>
    <property type="project" value="UniProtKB-UniRule"/>
</dbReference>
<evidence type="ECO:0000256" key="3">
    <source>
        <dbReference type="ARBA" id="ARBA00023027"/>
    </source>
</evidence>
<dbReference type="GO" id="GO:0042803">
    <property type="term" value="F:protein homodimerization activity"/>
    <property type="evidence" value="ECO:0007669"/>
    <property type="project" value="InterPro"/>
</dbReference>
<evidence type="ECO:0000256" key="1">
    <source>
        <dbReference type="ARBA" id="ARBA00011009"/>
    </source>
</evidence>
<comment type="similarity">
    <text evidence="1 8">Belongs to the NAD-dependent glycerol-3-phosphate dehydrogenase family.</text>
</comment>
<dbReference type="AlphaFoldDB" id="S7W919"/>
<dbReference type="STRING" id="1358809.S7W919"/>
<dbReference type="GO" id="GO:0005975">
    <property type="term" value="P:carbohydrate metabolic process"/>
    <property type="evidence" value="ECO:0007669"/>
    <property type="project" value="InterPro"/>
</dbReference>
<dbReference type="SUPFAM" id="SSF51735">
    <property type="entry name" value="NAD(P)-binding Rossmann-fold domains"/>
    <property type="match status" value="1"/>
</dbReference>
<dbReference type="SUPFAM" id="SSF48179">
    <property type="entry name" value="6-phosphogluconate dehydrogenase C-terminal domain-like"/>
    <property type="match status" value="1"/>
</dbReference>
<evidence type="ECO:0000256" key="6">
    <source>
        <dbReference type="PIRSR" id="PIRSR000114-2"/>
    </source>
</evidence>
<feature type="binding site" evidence="6">
    <location>
        <position position="119"/>
    </location>
    <ligand>
        <name>substrate</name>
    </ligand>
</feature>
<dbReference type="InterPro" id="IPR036291">
    <property type="entry name" value="NAD(P)-bd_dom_sf"/>
</dbReference>
<dbReference type="Gene3D" id="3.40.50.720">
    <property type="entry name" value="NAD(P)-binding Rossmann-like Domain"/>
    <property type="match status" value="1"/>
</dbReference>
<dbReference type="PIRSF" id="PIRSF000114">
    <property type="entry name" value="Glycerol-3-P_dh"/>
    <property type="match status" value="1"/>
</dbReference>
<dbReference type="InParanoid" id="S7W919"/>
<feature type="binding site" evidence="7">
    <location>
        <begin position="8"/>
        <end position="13"/>
    </location>
    <ligand>
        <name>NAD(+)</name>
        <dbReference type="ChEBI" id="CHEBI:57540"/>
    </ligand>
</feature>
<comment type="catalytic activity">
    <reaction evidence="4 9">
        <text>sn-glycerol 3-phosphate + NAD(+) = dihydroxyacetone phosphate + NADH + H(+)</text>
        <dbReference type="Rhea" id="RHEA:11092"/>
        <dbReference type="ChEBI" id="CHEBI:15378"/>
        <dbReference type="ChEBI" id="CHEBI:57540"/>
        <dbReference type="ChEBI" id="CHEBI:57597"/>
        <dbReference type="ChEBI" id="CHEBI:57642"/>
        <dbReference type="ChEBI" id="CHEBI:57945"/>
        <dbReference type="EC" id="1.1.1.8"/>
    </reaction>
</comment>
<dbReference type="PANTHER" id="PTHR11728">
    <property type="entry name" value="GLYCEROL-3-PHOSPHATE DEHYDROGENASE"/>
    <property type="match status" value="1"/>
</dbReference>
<feature type="binding site" evidence="7">
    <location>
        <position position="95"/>
    </location>
    <ligand>
        <name>NAD(+)</name>
        <dbReference type="ChEBI" id="CHEBI:57540"/>
    </ligand>
</feature>
<gene>
    <name evidence="12" type="ORF">SLOPH_1386</name>
</gene>
<feature type="binding site" evidence="7">
    <location>
        <position position="266"/>
    </location>
    <ligand>
        <name>NAD(+)</name>
        <dbReference type="ChEBI" id="CHEBI:57540"/>
    </ligand>
</feature>
<dbReference type="NCBIfam" id="TIGR03376">
    <property type="entry name" value="glycerol3P_DH"/>
    <property type="match status" value="1"/>
</dbReference>
<dbReference type="FunFam" id="1.10.1040.10:FF:000004">
    <property type="entry name" value="Glycerol-3-phosphate dehydrogenase [NAD(+)]"/>
    <property type="match status" value="1"/>
</dbReference>
<keyword evidence="3 7" id="KW-0520">NAD</keyword>
<dbReference type="VEuPathDB" id="MicrosporidiaDB:SLOPH_1386"/>
<keyword evidence="2 8" id="KW-0560">Oxidoreductase</keyword>
<reference evidence="13" key="1">
    <citation type="journal article" date="2013" name="PLoS Genet.">
        <title>The genome of Spraguea lophii and the basis of host-microsporidian interactions.</title>
        <authorList>
            <person name="Campbell S.E."/>
            <person name="Williams T.A."/>
            <person name="Yousuf A."/>
            <person name="Soanes D.M."/>
            <person name="Paszkiewicz K.H."/>
            <person name="Williams B.A.P."/>
        </authorList>
    </citation>
    <scope>NUCLEOTIDE SEQUENCE [LARGE SCALE GENOMIC DNA]</scope>
    <source>
        <strain evidence="13">42_110</strain>
    </source>
</reference>
<feature type="binding site" evidence="7">
    <location>
        <position position="151"/>
    </location>
    <ligand>
        <name>NAD(+)</name>
        <dbReference type="ChEBI" id="CHEBI:57540"/>
    </ligand>
</feature>
<dbReference type="HOGENOM" id="CLU_033449_2_2_1"/>
<dbReference type="OrthoDB" id="10263760at2759"/>
<dbReference type="InterPro" id="IPR011128">
    <property type="entry name" value="G3P_DH_NAD-dep_N"/>
</dbReference>
<comment type="caution">
    <text evidence="12">The sequence shown here is derived from an EMBL/GenBank/DDBJ whole genome shotgun (WGS) entry which is preliminary data.</text>
</comment>
<protein>
    <recommendedName>
        <fullName evidence="9">Glycerol-3-phosphate dehydrogenase [NAD(+)]</fullName>
        <ecNumber evidence="9">1.1.1.8</ecNumber>
    </recommendedName>
</protein>
<dbReference type="PANTHER" id="PTHR11728:SF8">
    <property type="entry name" value="GLYCEROL-3-PHOSPHATE DEHYDROGENASE [NAD(+)]-RELATED"/>
    <property type="match status" value="1"/>
</dbReference>
<dbReference type="PRINTS" id="PR00077">
    <property type="entry name" value="GPDHDRGNASE"/>
</dbReference>
<sequence length="340" mass="37864">MLNISIIGSGNFGTCIGRLIAKNIKDNNKFNDEIKMWTYEEMVEGKKLTEIINEKNENVKYLPGVKLPNNLKAIPEIKDVVENADILIFILPHQFVERSCQEIKKYIKNKNVIGITLTKGILYKNGLIFISDYLKDNLGIDISVLMGANIAKEIANDAISEATIGYNIKKNGYLLKEIFNSNYFKISITDDLKTVELSGTIKNITAIGYGIALGLNAPTNTTVAIFRRGLIEQHKIITEIHPTTKIETLFESAGIADLLVTCLSGRNSASGKKIAEGMGLEEIEKSMGGQQLQGPGTAEEIYHFIKSKGIEREYPFFVSIYKICFKNASPNCIFDCITKY</sequence>
<feature type="domain" description="Glycerol-3-phosphate dehydrogenase NAD-dependent N-terminal" evidence="10">
    <location>
        <begin position="4"/>
        <end position="169"/>
    </location>
</feature>
<dbReference type="Proteomes" id="UP000014978">
    <property type="component" value="Unassembled WGS sequence"/>
</dbReference>
<feature type="binding site" evidence="6">
    <location>
        <begin position="266"/>
        <end position="267"/>
    </location>
    <ligand>
        <name>substrate</name>
    </ligand>
</feature>
<dbReference type="FunCoup" id="S7W919">
    <property type="interactions" value="88"/>
</dbReference>
<evidence type="ECO:0000259" key="11">
    <source>
        <dbReference type="Pfam" id="PF07479"/>
    </source>
</evidence>
<evidence type="ECO:0000259" key="10">
    <source>
        <dbReference type="Pfam" id="PF01210"/>
    </source>
</evidence>
<dbReference type="Gene3D" id="1.10.1040.10">
    <property type="entry name" value="N-(1-d-carboxylethyl)-l-norvaline Dehydrogenase, domain 2"/>
    <property type="match status" value="1"/>
</dbReference>
<feature type="domain" description="Glycerol-3-phosphate dehydrogenase NAD-dependent C-terminal" evidence="11">
    <location>
        <begin position="191"/>
        <end position="333"/>
    </location>
</feature>
<dbReference type="GO" id="GO:0046168">
    <property type="term" value="P:glycerol-3-phosphate catabolic process"/>
    <property type="evidence" value="ECO:0007669"/>
    <property type="project" value="UniProtKB-UniRule"/>
</dbReference>
<dbReference type="InterPro" id="IPR017751">
    <property type="entry name" value="G3P_DH_NAD-dep_euk"/>
</dbReference>
<accession>S7W919</accession>
<name>S7W919_SPRLO</name>
<dbReference type="InterPro" id="IPR006109">
    <property type="entry name" value="G3P_DH_NAD-dep_C"/>
</dbReference>
<evidence type="ECO:0000256" key="2">
    <source>
        <dbReference type="ARBA" id="ARBA00023002"/>
    </source>
</evidence>
<feature type="active site" description="Proton acceptor" evidence="5">
    <location>
        <position position="202"/>
    </location>
</feature>
<keyword evidence="13" id="KW-1185">Reference proteome</keyword>
<dbReference type="GO" id="GO:0051287">
    <property type="term" value="F:NAD binding"/>
    <property type="evidence" value="ECO:0007669"/>
    <property type="project" value="UniProtKB-UniRule"/>
</dbReference>
<evidence type="ECO:0000256" key="8">
    <source>
        <dbReference type="RuleBase" id="RU000437"/>
    </source>
</evidence>
<dbReference type="InterPro" id="IPR008927">
    <property type="entry name" value="6-PGluconate_DH-like_C_sf"/>
</dbReference>
<evidence type="ECO:0000256" key="7">
    <source>
        <dbReference type="PIRSR" id="PIRSR000114-3"/>
    </source>
</evidence>
<dbReference type="InterPro" id="IPR013328">
    <property type="entry name" value="6PGD_dom2"/>
</dbReference>
<evidence type="ECO:0000313" key="12">
    <source>
        <dbReference type="EMBL" id="EPR79420.1"/>
    </source>
</evidence>
<evidence type="ECO:0000256" key="9">
    <source>
        <dbReference type="RuleBase" id="RU361243"/>
    </source>
</evidence>
<dbReference type="InterPro" id="IPR006168">
    <property type="entry name" value="G3P_DH_NAD-dep"/>
</dbReference>
<evidence type="ECO:0000256" key="5">
    <source>
        <dbReference type="PIRSR" id="PIRSR000114-1"/>
    </source>
</evidence>
<evidence type="ECO:0000313" key="13">
    <source>
        <dbReference type="Proteomes" id="UP000014978"/>
    </source>
</evidence>
<dbReference type="OMA" id="ICYEGRS"/>
<evidence type="ECO:0000256" key="4">
    <source>
        <dbReference type="ARBA" id="ARBA00048683"/>
    </source>
</evidence>
<dbReference type="EC" id="1.1.1.8" evidence="9"/>
<dbReference type="Pfam" id="PF01210">
    <property type="entry name" value="NAD_Gly3P_dh_N"/>
    <property type="match status" value="1"/>
</dbReference>
<proteinExistence type="inferred from homology"/>
<dbReference type="EMBL" id="ATCN01000264">
    <property type="protein sequence ID" value="EPR79420.1"/>
    <property type="molecule type" value="Genomic_DNA"/>
</dbReference>
<dbReference type="Pfam" id="PF07479">
    <property type="entry name" value="NAD_Gly3P_dh_C"/>
    <property type="match status" value="1"/>
</dbReference>
<dbReference type="GO" id="GO:0005829">
    <property type="term" value="C:cytosol"/>
    <property type="evidence" value="ECO:0007669"/>
    <property type="project" value="TreeGrafter"/>
</dbReference>